<proteinExistence type="predicted"/>
<dbReference type="AlphaFoldDB" id="A0AAE0UWI8"/>
<name>A0AAE0UWI8_9TELE</name>
<keyword evidence="1" id="KW-0732">Signal</keyword>
<sequence>MSLYIYLLAAVVIAGLSEGTKSESFIFGIKEFTGCRVKKCLKLGYNAIFENSSYSRKKDTSRVAHCAIDQCIDGVMESIDYTDILFYGWTEPVLACLESVSSCVQNIPRDEL</sequence>
<comment type="caution">
    <text evidence="2">The sequence shown here is derived from an EMBL/GenBank/DDBJ whole genome shotgun (WGS) entry which is preliminary data.</text>
</comment>
<feature type="chain" id="PRO_5041921142" description="Venom protein" evidence="1">
    <location>
        <begin position="23"/>
        <end position="112"/>
    </location>
</feature>
<evidence type="ECO:0000313" key="3">
    <source>
        <dbReference type="Proteomes" id="UP001274896"/>
    </source>
</evidence>
<evidence type="ECO:0000313" key="2">
    <source>
        <dbReference type="EMBL" id="KAK3520580.1"/>
    </source>
</evidence>
<reference evidence="2" key="1">
    <citation type="submission" date="2023-06" db="EMBL/GenBank/DDBJ databases">
        <title>Male Hemibagrus guttatus genome.</title>
        <authorList>
            <person name="Bian C."/>
        </authorList>
    </citation>
    <scope>NUCLEOTIDE SEQUENCE</scope>
    <source>
        <strain evidence="2">Male_cb2023</strain>
        <tissue evidence="2">Muscle</tissue>
    </source>
</reference>
<gene>
    <name evidence="2" type="ORF">QTP70_027504</name>
</gene>
<evidence type="ECO:0000256" key="1">
    <source>
        <dbReference type="SAM" id="SignalP"/>
    </source>
</evidence>
<dbReference type="EMBL" id="JAUCMX010000016">
    <property type="protein sequence ID" value="KAK3520580.1"/>
    <property type="molecule type" value="Genomic_DNA"/>
</dbReference>
<keyword evidence="3" id="KW-1185">Reference proteome</keyword>
<protein>
    <recommendedName>
        <fullName evidence="4">Venom protein</fullName>
    </recommendedName>
</protein>
<evidence type="ECO:0008006" key="4">
    <source>
        <dbReference type="Google" id="ProtNLM"/>
    </source>
</evidence>
<accession>A0AAE0UWI8</accession>
<organism evidence="2 3">
    <name type="scientific">Hemibagrus guttatus</name>
    <dbReference type="NCBI Taxonomy" id="175788"/>
    <lineage>
        <taxon>Eukaryota</taxon>
        <taxon>Metazoa</taxon>
        <taxon>Chordata</taxon>
        <taxon>Craniata</taxon>
        <taxon>Vertebrata</taxon>
        <taxon>Euteleostomi</taxon>
        <taxon>Actinopterygii</taxon>
        <taxon>Neopterygii</taxon>
        <taxon>Teleostei</taxon>
        <taxon>Ostariophysi</taxon>
        <taxon>Siluriformes</taxon>
        <taxon>Bagridae</taxon>
        <taxon>Hemibagrus</taxon>
    </lineage>
</organism>
<feature type="signal peptide" evidence="1">
    <location>
        <begin position="1"/>
        <end position="22"/>
    </location>
</feature>
<dbReference type="Proteomes" id="UP001274896">
    <property type="component" value="Unassembled WGS sequence"/>
</dbReference>